<dbReference type="HOGENOM" id="CLU_038846_0_0_1"/>
<evidence type="ECO:0000313" key="3">
    <source>
        <dbReference type="EMBL" id="KDQ06966.1"/>
    </source>
</evidence>
<sequence length="342" mass="36339">MQVSVQIQENLSRNLSTKNSIAFFLIDTSSAVTWISNDKYVLANSSTGASTPDTFSVSYVSGSASGVVVKDTIVFSPELTVTKQSIGIANVTKAFEDVDGVLALGPQGLTRGTLTPDSNKTIPTVTDNLYAQGKIQSNSVSFYFEPAVNAPIIAGEILFGGVNASKSRHALTRWHIYSTPVTKTSPSSEFWGLDMAITYGSSTTITKKVAGIIDASTSLINLEAGAYKAYQQATGGARDSATGLLSITPEQYKGLKNVTLAIGGTELTLTPNAQIWPRELNTAIGGKEKAIYLVITDLKAGAGDGLAFVLGYPMLERFYTHLDSDKKRIGFAPTAFTYATTN</sequence>
<evidence type="ECO:0000313" key="4">
    <source>
        <dbReference type="Proteomes" id="UP000027195"/>
    </source>
</evidence>
<dbReference type="GO" id="GO:0004190">
    <property type="term" value="F:aspartic-type endopeptidase activity"/>
    <property type="evidence" value="ECO:0007669"/>
    <property type="project" value="InterPro"/>
</dbReference>
<dbReference type="CDD" id="cd05471">
    <property type="entry name" value="pepsin_like"/>
    <property type="match status" value="1"/>
</dbReference>
<protein>
    <recommendedName>
        <fullName evidence="2">Peptidase A1 domain-containing protein</fullName>
    </recommendedName>
</protein>
<dbReference type="EMBL" id="KL198118">
    <property type="protein sequence ID" value="KDQ06966.1"/>
    <property type="molecule type" value="Genomic_DNA"/>
</dbReference>
<dbReference type="PROSITE" id="PS51767">
    <property type="entry name" value="PEPTIDASE_A1"/>
    <property type="match status" value="1"/>
</dbReference>
<proteinExistence type="inferred from homology"/>
<dbReference type="OrthoDB" id="660550at2759"/>
<dbReference type="InterPro" id="IPR001461">
    <property type="entry name" value="Aspartic_peptidase_A1"/>
</dbReference>
<dbReference type="Pfam" id="PF00026">
    <property type="entry name" value="Asp"/>
    <property type="match status" value="1"/>
</dbReference>
<dbReference type="PRINTS" id="PR00792">
    <property type="entry name" value="PEPSIN"/>
</dbReference>
<dbReference type="PANTHER" id="PTHR47966:SF51">
    <property type="entry name" value="BETA-SITE APP-CLEAVING ENZYME, ISOFORM A-RELATED"/>
    <property type="match status" value="1"/>
</dbReference>
<dbReference type="Proteomes" id="UP000027195">
    <property type="component" value="Unassembled WGS sequence"/>
</dbReference>
<evidence type="ECO:0000256" key="1">
    <source>
        <dbReference type="ARBA" id="ARBA00007447"/>
    </source>
</evidence>
<name>A0A067M5W3_BOTB1</name>
<dbReference type="InterPro" id="IPR021109">
    <property type="entry name" value="Peptidase_aspartic_dom_sf"/>
</dbReference>
<keyword evidence="4" id="KW-1185">Reference proteome</keyword>
<dbReference type="PANTHER" id="PTHR47966">
    <property type="entry name" value="BETA-SITE APP-CLEAVING ENZYME, ISOFORM A-RELATED"/>
    <property type="match status" value="1"/>
</dbReference>
<dbReference type="SUPFAM" id="SSF50630">
    <property type="entry name" value="Acid proteases"/>
    <property type="match status" value="1"/>
</dbReference>
<reference evidence="4" key="1">
    <citation type="journal article" date="2014" name="Proc. Natl. Acad. Sci. U.S.A.">
        <title>Extensive sampling of basidiomycete genomes demonstrates inadequacy of the white-rot/brown-rot paradigm for wood decay fungi.</title>
        <authorList>
            <person name="Riley R."/>
            <person name="Salamov A.A."/>
            <person name="Brown D.W."/>
            <person name="Nagy L.G."/>
            <person name="Floudas D."/>
            <person name="Held B.W."/>
            <person name="Levasseur A."/>
            <person name="Lombard V."/>
            <person name="Morin E."/>
            <person name="Otillar R."/>
            <person name="Lindquist E.A."/>
            <person name="Sun H."/>
            <person name="LaButti K.M."/>
            <person name="Schmutz J."/>
            <person name="Jabbour D."/>
            <person name="Luo H."/>
            <person name="Baker S.E."/>
            <person name="Pisabarro A.G."/>
            <person name="Walton J.D."/>
            <person name="Blanchette R.A."/>
            <person name="Henrissat B."/>
            <person name="Martin F."/>
            <person name="Cullen D."/>
            <person name="Hibbett D.S."/>
            <person name="Grigoriev I.V."/>
        </authorList>
    </citation>
    <scope>NUCLEOTIDE SEQUENCE [LARGE SCALE GENOMIC DNA]</scope>
    <source>
        <strain evidence="4">FD-172 SS1</strain>
    </source>
</reference>
<dbReference type="AlphaFoldDB" id="A0A067M5W3"/>
<dbReference type="InterPro" id="IPR034164">
    <property type="entry name" value="Pepsin-like_dom"/>
</dbReference>
<feature type="domain" description="Peptidase A1" evidence="2">
    <location>
        <begin position="9"/>
        <end position="332"/>
    </location>
</feature>
<comment type="similarity">
    <text evidence="1">Belongs to the peptidase A1 family.</text>
</comment>
<dbReference type="Gene3D" id="2.40.70.10">
    <property type="entry name" value="Acid Proteases"/>
    <property type="match status" value="2"/>
</dbReference>
<gene>
    <name evidence="3" type="ORF">BOTBODRAFT_620653</name>
</gene>
<dbReference type="STRING" id="930990.A0A067M5W3"/>
<organism evidence="3 4">
    <name type="scientific">Botryobasidium botryosum (strain FD-172 SS1)</name>
    <dbReference type="NCBI Taxonomy" id="930990"/>
    <lineage>
        <taxon>Eukaryota</taxon>
        <taxon>Fungi</taxon>
        <taxon>Dikarya</taxon>
        <taxon>Basidiomycota</taxon>
        <taxon>Agaricomycotina</taxon>
        <taxon>Agaricomycetes</taxon>
        <taxon>Cantharellales</taxon>
        <taxon>Botryobasidiaceae</taxon>
        <taxon>Botryobasidium</taxon>
    </lineage>
</organism>
<evidence type="ECO:0000259" key="2">
    <source>
        <dbReference type="PROSITE" id="PS51767"/>
    </source>
</evidence>
<dbReference type="InterPro" id="IPR033121">
    <property type="entry name" value="PEPTIDASE_A1"/>
</dbReference>
<dbReference type="GO" id="GO:0006508">
    <property type="term" value="P:proteolysis"/>
    <property type="evidence" value="ECO:0007669"/>
    <property type="project" value="InterPro"/>
</dbReference>
<accession>A0A067M5W3</accession>
<dbReference type="InParanoid" id="A0A067M5W3"/>